<name>A0A9X0QWX0_9PROT</name>
<dbReference type="InterPro" id="IPR010158">
    <property type="entry name" value="Amidase_Cbmase"/>
</dbReference>
<evidence type="ECO:0000256" key="2">
    <source>
        <dbReference type="ARBA" id="ARBA00022801"/>
    </source>
</evidence>
<comment type="caution">
    <text evidence="5">The sequence shown here is derived from an EMBL/GenBank/DDBJ whole genome shotgun (WGS) entry which is preliminary data.</text>
</comment>
<proteinExistence type="inferred from homology"/>
<dbReference type="SUPFAM" id="SSF53187">
    <property type="entry name" value="Zn-dependent exopeptidases"/>
    <property type="match status" value="1"/>
</dbReference>
<dbReference type="InterPro" id="IPR002933">
    <property type="entry name" value="Peptidase_M20"/>
</dbReference>
<sequence>MGHRRLAGAGRCGAGDGRAGGPVNLPLSPDRLWDRLMAMARIGATPEGGNNRPALSALDGEARALLARWGGEIGLTLSVDRLGNMALRREGRDPARPPVLVGSHLDTQPSGGKFDGPYGVLAGLEILHALHESGTVTEAPIVLVNWTSEEGCRFSPSMIGAAGAMGVLPENEVLDRRALDDGERYGNALAATGWAGSADPAGLRTAAAYFEAHIEQGPVLEAEGFDLGIVTGGFATERALVTVTGETSHAGTTPMEMRRDAVLAAAEMISAGERILYDRAPDGRMTICRFMADPGADGVVPGGARFAFEYRHPENATLAALLAEADAAFAGIAARRRVVVRREPYWSFPRVGFDAALAARLREAATRHGARHRDMLSGAGHDAYHAAACMPAVMLFIPCHGGISHHPSESISRAWADIGLRVLADAVVATANSKDRV</sequence>
<feature type="binding site" evidence="3">
    <location>
        <position position="405"/>
    </location>
    <ligand>
        <name>Zn(2+)</name>
        <dbReference type="ChEBI" id="CHEBI:29105"/>
        <label>2</label>
    </ligand>
</feature>
<keyword evidence="6" id="KW-1185">Reference proteome</keyword>
<dbReference type="SUPFAM" id="SSF55031">
    <property type="entry name" value="Bacterial exopeptidase dimerisation domain"/>
    <property type="match status" value="1"/>
</dbReference>
<evidence type="ECO:0000256" key="1">
    <source>
        <dbReference type="ARBA" id="ARBA00006153"/>
    </source>
</evidence>
<comment type="cofactor">
    <cofactor evidence="3">
        <name>Zn(2+)</name>
        <dbReference type="ChEBI" id="CHEBI:29105"/>
    </cofactor>
    <text evidence="3">Binds 2 Zn(2+) ions per subunit.</text>
</comment>
<feature type="binding site" evidence="3">
    <location>
        <position position="150"/>
    </location>
    <ligand>
        <name>Zn(2+)</name>
        <dbReference type="ChEBI" id="CHEBI:29105"/>
        <label>2</label>
    </ligand>
</feature>
<comment type="similarity">
    <text evidence="1">Belongs to the peptidase M20 family.</text>
</comment>
<feature type="binding site" evidence="3">
    <location>
        <position position="115"/>
    </location>
    <ligand>
        <name>Zn(2+)</name>
        <dbReference type="ChEBI" id="CHEBI:29105"/>
        <label>2</label>
    </ligand>
</feature>
<dbReference type="Gene3D" id="3.30.70.360">
    <property type="match status" value="1"/>
</dbReference>
<dbReference type="NCBIfam" id="NF006769">
    <property type="entry name" value="PRK09290.1-3"/>
    <property type="match status" value="1"/>
</dbReference>
<feature type="binding site" evidence="3">
    <location>
        <position position="115"/>
    </location>
    <ligand>
        <name>Zn(2+)</name>
        <dbReference type="ChEBI" id="CHEBI:29105"/>
        <label>1</label>
    </ligand>
</feature>
<dbReference type="EMBL" id="JACOMF010000008">
    <property type="protein sequence ID" value="MBC4015481.1"/>
    <property type="molecule type" value="Genomic_DNA"/>
</dbReference>
<evidence type="ECO:0000256" key="4">
    <source>
        <dbReference type="SAM" id="MobiDB-lite"/>
    </source>
</evidence>
<dbReference type="InterPro" id="IPR036264">
    <property type="entry name" value="Bact_exopeptidase_dim_dom"/>
</dbReference>
<dbReference type="CDD" id="cd03884">
    <property type="entry name" value="M20_bAS"/>
    <property type="match status" value="1"/>
</dbReference>
<organism evidence="5 6">
    <name type="scientific">Siccirubricoccus deserti</name>
    <dbReference type="NCBI Taxonomy" id="2013562"/>
    <lineage>
        <taxon>Bacteria</taxon>
        <taxon>Pseudomonadati</taxon>
        <taxon>Pseudomonadota</taxon>
        <taxon>Alphaproteobacteria</taxon>
        <taxon>Acetobacterales</taxon>
        <taxon>Roseomonadaceae</taxon>
        <taxon>Siccirubricoccus</taxon>
    </lineage>
</organism>
<protein>
    <submittedName>
        <fullName evidence="5">Allantoate amidohydrolase</fullName>
    </submittedName>
</protein>
<feature type="compositionally biased region" description="Gly residues" evidence="4">
    <location>
        <begin position="10"/>
        <end position="20"/>
    </location>
</feature>
<dbReference type="GO" id="GO:0046872">
    <property type="term" value="F:metal ion binding"/>
    <property type="evidence" value="ECO:0007669"/>
    <property type="project" value="UniProtKB-KW"/>
</dbReference>
<evidence type="ECO:0000313" key="5">
    <source>
        <dbReference type="EMBL" id="MBC4015481.1"/>
    </source>
</evidence>
<feature type="binding site" evidence="3">
    <location>
        <position position="213"/>
    </location>
    <ligand>
        <name>Zn(2+)</name>
        <dbReference type="ChEBI" id="CHEBI:29105"/>
        <label>1</label>
    </ligand>
</feature>
<gene>
    <name evidence="5" type="ORF">H7965_09085</name>
</gene>
<evidence type="ECO:0000256" key="3">
    <source>
        <dbReference type="PIRSR" id="PIRSR001235-1"/>
    </source>
</evidence>
<dbReference type="PANTHER" id="PTHR32494">
    <property type="entry name" value="ALLANTOATE DEIMINASE-RELATED"/>
    <property type="match status" value="1"/>
</dbReference>
<dbReference type="Pfam" id="PF01546">
    <property type="entry name" value="Peptidase_M20"/>
    <property type="match status" value="1"/>
</dbReference>
<keyword evidence="2" id="KW-0378">Hydrolase</keyword>
<keyword evidence="3" id="KW-0479">Metal-binding</keyword>
<dbReference type="PIRSF" id="PIRSF001235">
    <property type="entry name" value="Amidase_carbamoylase"/>
    <property type="match status" value="1"/>
</dbReference>
<evidence type="ECO:0000313" key="6">
    <source>
        <dbReference type="Proteomes" id="UP000600101"/>
    </source>
</evidence>
<dbReference type="Proteomes" id="UP000600101">
    <property type="component" value="Unassembled WGS sequence"/>
</dbReference>
<feature type="region of interest" description="Disordered" evidence="4">
    <location>
        <begin position="1"/>
        <end position="23"/>
    </location>
</feature>
<reference evidence="5" key="1">
    <citation type="submission" date="2020-08" db="EMBL/GenBank/DDBJ databases">
        <authorList>
            <person name="Hu Y."/>
            <person name="Nguyen S.V."/>
            <person name="Li F."/>
            <person name="Fanning S."/>
        </authorList>
    </citation>
    <scope>NUCLEOTIDE SEQUENCE</scope>
    <source>
        <strain evidence="5">SYSU D8009</strain>
    </source>
</reference>
<feature type="binding site" evidence="3">
    <location>
        <position position="104"/>
    </location>
    <ligand>
        <name>Zn(2+)</name>
        <dbReference type="ChEBI" id="CHEBI:29105"/>
        <label>1</label>
    </ligand>
</feature>
<dbReference type="NCBIfam" id="TIGR01879">
    <property type="entry name" value="hydantase"/>
    <property type="match status" value="1"/>
</dbReference>
<dbReference type="Gene3D" id="3.40.630.10">
    <property type="entry name" value="Zn peptidases"/>
    <property type="match status" value="1"/>
</dbReference>
<dbReference type="GO" id="GO:0016813">
    <property type="term" value="F:hydrolase activity, acting on carbon-nitrogen (but not peptide) bonds, in linear amidines"/>
    <property type="evidence" value="ECO:0007669"/>
    <property type="project" value="InterPro"/>
</dbReference>
<dbReference type="PANTHER" id="PTHR32494:SF5">
    <property type="entry name" value="ALLANTOATE AMIDOHYDROLASE"/>
    <property type="match status" value="1"/>
</dbReference>
<dbReference type="AlphaFoldDB" id="A0A9X0QWX0"/>
<accession>A0A9X0QWX0</accession>
<keyword evidence="3" id="KW-0862">Zinc</keyword>